<dbReference type="InterPro" id="IPR050712">
    <property type="entry name" value="NAD(P)H-dep_reductase"/>
</dbReference>
<evidence type="ECO:0000259" key="1">
    <source>
        <dbReference type="Pfam" id="PF03358"/>
    </source>
</evidence>
<dbReference type="AlphaFoldDB" id="A0A1X6NFX7"/>
<name>A0A1X6NFX7_9APHY</name>
<sequence>MPKIAIIPGSARVPGNCKGIVAWVTQLMSDRLGGQDGNPPEIYFDIMALDVTSPPYPLGPLVDGTLMPAQIRDSAKYPSPAIQEWSTFISSCDGFVIVTPQHNWGIPGELKSSLDHLYWEWRDKPVMFVTYGGHGGSRCAAQLKDVLGGGLKMHVLSRSVQITLPSDYITGDQRVPEDGPIPDFLQGYAPSVLDAVDELKQFLTDKSTSSDA</sequence>
<dbReference type="SUPFAM" id="SSF52218">
    <property type="entry name" value="Flavoproteins"/>
    <property type="match status" value="1"/>
</dbReference>
<dbReference type="GeneID" id="36327463"/>
<dbReference type="InterPro" id="IPR029039">
    <property type="entry name" value="Flavoprotein-like_sf"/>
</dbReference>
<evidence type="ECO:0000313" key="3">
    <source>
        <dbReference type="Proteomes" id="UP000194127"/>
    </source>
</evidence>
<dbReference type="GO" id="GO:0010181">
    <property type="term" value="F:FMN binding"/>
    <property type="evidence" value="ECO:0007669"/>
    <property type="project" value="TreeGrafter"/>
</dbReference>
<reference evidence="2 3" key="1">
    <citation type="submission" date="2017-04" db="EMBL/GenBank/DDBJ databases">
        <title>Genome Sequence of the Model Brown-Rot Fungus Postia placenta SB12.</title>
        <authorList>
            <consortium name="DOE Joint Genome Institute"/>
            <person name="Gaskell J."/>
            <person name="Kersten P."/>
            <person name="Larrondo L.F."/>
            <person name="Canessa P."/>
            <person name="Martinez D."/>
            <person name="Hibbett D."/>
            <person name="Schmoll M."/>
            <person name="Kubicek C.P."/>
            <person name="Martinez A.T."/>
            <person name="Yadav J."/>
            <person name="Master E."/>
            <person name="Magnuson J.K."/>
            <person name="James T."/>
            <person name="Yaver D."/>
            <person name="Berka R."/>
            <person name="Labutti K."/>
            <person name="Lipzen A."/>
            <person name="Aerts A."/>
            <person name="Barry K."/>
            <person name="Henrissat B."/>
            <person name="Blanchette R."/>
            <person name="Grigoriev I."/>
            <person name="Cullen D."/>
        </authorList>
    </citation>
    <scope>NUCLEOTIDE SEQUENCE [LARGE SCALE GENOMIC DNA]</scope>
    <source>
        <strain evidence="2 3">MAD-698-R-SB12</strain>
    </source>
</reference>
<accession>A0A1X6NFX7</accession>
<dbReference type="PANTHER" id="PTHR30543:SF21">
    <property type="entry name" value="NAD(P)H-DEPENDENT FMN REDUCTASE LOT6"/>
    <property type="match status" value="1"/>
</dbReference>
<gene>
    <name evidence="2" type="ORF">POSPLADRAFT_1072404</name>
</gene>
<dbReference type="PANTHER" id="PTHR30543">
    <property type="entry name" value="CHROMATE REDUCTASE"/>
    <property type="match status" value="1"/>
</dbReference>
<dbReference type="EMBL" id="KZ110591">
    <property type="protein sequence ID" value="OSX67524.1"/>
    <property type="molecule type" value="Genomic_DNA"/>
</dbReference>
<dbReference type="Pfam" id="PF03358">
    <property type="entry name" value="FMN_red"/>
    <property type="match status" value="1"/>
</dbReference>
<dbReference type="GO" id="GO:0005829">
    <property type="term" value="C:cytosol"/>
    <property type="evidence" value="ECO:0007669"/>
    <property type="project" value="TreeGrafter"/>
</dbReference>
<proteinExistence type="predicted"/>
<keyword evidence="3" id="KW-1185">Reference proteome</keyword>
<evidence type="ECO:0000313" key="2">
    <source>
        <dbReference type="EMBL" id="OSX67524.1"/>
    </source>
</evidence>
<dbReference type="InterPro" id="IPR005025">
    <property type="entry name" value="FMN_Rdtase-like_dom"/>
</dbReference>
<dbReference type="GO" id="GO:0016491">
    <property type="term" value="F:oxidoreductase activity"/>
    <property type="evidence" value="ECO:0007669"/>
    <property type="project" value="InterPro"/>
</dbReference>
<dbReference type="OrthoDB" id="68575at2759"/>
<dbReference type="RefSeq" id="XP_024344318.1">
    <property type="nucleotide sequence ID" value="XM_024482514.1"/>
</dbReference>
<protein>
    <recommendedName>
        <fullName evidence="1">NADPH-dependent FMN reductase-like domain-containing protein</fullName>
    </recommendedName>
</protein>
<dbReference type="Proteomes" id="UP000194127">
    <property type="component" value="Unassembled WGS sequence"/>
</dbReference>
<organism evidence="2 3">
    <name type="scientific">Postia placenta MAD-698-R-SB12</name>
    <dbReference type="NCBI Taxonomy" id="670580"/>
    <lineage>
        <taxon>Eukaryota</taxon>
        <taxon>Fungi</taxon>
        <taxon>Dikarya</taxon>
        <taxon>Basidiomycota</taxon>
        <taxon>Agaricomycotina</taxon>
        <taxon>Agaricomycetes</taxon>
        <taxon>Polyporales</taxon>
        <taxon>Adustoporiaceae</taxon>
        <taxon>Rhodonia</taxon>
    </lineage>
</organism>
<dbReference type="Gene3D" id="3.40.50.360">
    <property type="match status" value="1"/>
</dbReference>
<dbReference type="STRING" id="670580.A0A1X6NFX7"/>
<feature type="domain" description="NADPH-dependent FMN reductase-like" evidence="1">
    <location>
        <begin position="2"/>
        <end position="160"/>
    </location>
</feature>